<accession>A0A2N0NHL0</accession>
<name>A0A2N0NHL0_9GLOM</name>
<comment type="caution">
    <text evidence="1">The sequence shown here is derived from an EMBL/GenBank/DDBJ whole genome shotgun (WGS) entry which is preliminary data.</text>
</comment>
<dbReference type="VEuPathDB" id="FungiDB:RhiirA1_480064"/>
<dbReference type="AlphaFoldDB" id="A0A2N0NHL0"/>
<evidence type="ECO:0000313" key="2">
    <source>
        <dbReference type="Proteomes" id="UP000232722"/>
    </source>
</evidence>
<dbReference type="VEuPathDB" id="FungiDB:RhiirFUN_014218"/>
<reference evidence="1 2" key="1">
    <citation type="submission" date="2016-04" db="EMBL/GenBank/DDBJ databases">
        <title>Genome analyses suggest a sexual origin of heterokaryosis in a supposedly ancient asexual fungus.</title>
        <authorList>
            <person name="Ropars J."/>
            <person name="Sedzielewska K."/>
            <person name="Noel J."/>
            <person name="Charron P."/>
            <person name="Farinelli L."/>
            <person name="Marton T."/>
            <person name="Kruger M."/>
            <person name="Pelin A."/>
            <person name="Brachmann A."/>
            <person name="Corradi N."/>
        </authorList>
    </citation>
    <scope>NUCLEOTIDE SEQUENCE [LARGE SCALE GENOMIC DNA]</scope>
    <source>
        <strain evidence="1 2">A5</strain>
    </source>
</reference>
<sequence length="141" mass="16825">MDLDSRAYSKLIELYYKDVDSGEYTRIVGAILPLAERRDYKTPEMKILEENPRILFKNGYITIYGKLYEDDRIHNRLTNYIYCNICDSLVFTPANGHFEDHYRDNYLKRCISENTISNEYARINEILQSIDSKEFSIWQNK</sequence>
<protein>
    <submittedName>
        <fullName evidence="1">Uncharacterized protein</fullName>
    </submittedName>
</protein>
<proteinExistence type="predicted"/>
<evidence type="ECO:0000313" key="1">
    <source>
        <dbReference type="EMBL" id="PKB94061.1"/>
    </source>
</evidence>
<dbReference type="EMBL" id="LLXJ01006715">
    <property type="protein sequence ID" value="PKB94061.1"/>
    <property type="molecule type" value="Genomic_DNA"/>
</dbReference>
<reference evidence="1 2" key="2">
    <citation type="submission" date="2017-09" db="EMBL/GenBank/DDBJ databases">
        <title>Extensive intraspecific genome diversity in a model arbuscular mycorrhizal fungus.</title>
        <authorList>
            <person name="Chen E.C."/>
            <person name="Morin E."/>
            <person name="Beaudet D."/>
            <person name="Noel J."/>
            <person name="Ndikumana S."/>
            <person name="Charron P."/>
            <person name="St-Onge C."/>
            <person name="Giorgi J."/>
            <person name="Grigoriev I.V."/>
            <person name="Roux C."/>
            <person name="Martin F.M."/>
            <person name="Corradi N."/>
        </authorList>
    </citation>
    <scope>NUCLEOTIDE SEQUENCE [LARGE SCALE GENOMIC DNA]</scope>
    <source>
        <strain evidence="1 2">A5</strain>
    </source>
</reference>
<dbReference type="Proteomes" id="UP000232722">
    <property type="component" value="Unassembled WGS sequence"/>
</dbReference>
<organism evidence="1 2">
    <name type="scientific">Rhizophagus irregularis</name>
    <dbReference type="NCBI Taxonomy" id="588596"/>
    <lineage>
        <taxon>Eukaryota</taxon>
        <taxon>Fungi</taxon>
        <taxon>Fungi incertae sedis</taxon>
        <taxon>Mucoromycota</taxon>
        <taxon>Glomeromycotina</taxon>
        <taxon>Glomeromycetes</taxon>
        <taxon>Glomerales</taxon>
        <taxon>Glomeraceae</taxon>
        <taxon>Rhizophagus</taxon>
    </lineage>
</organism>
<gene>
    <name evidence="1" type="ORF">RhiirA5_439650</name>
</gene>